<reference evidence="1" key="1">
    <citation type="submission" date="2021-10" db="EMBL/GenBank/DDBJ databases">
        <title>Melipona bicolor Genome sequencing and assembly.</title>
        <authorList>
            <person name="Araujo N.S."/>
            <person name="Arias M.C."/>
        </authorList>
    </citation>
    <scope>NUCLEOTIDE SEQUENCE</scope>
    <source>
        <strain evidence="1">USP_2M_L1-L4_2017</strain>
        <tissue evidence="1">Whole body</tissue>
    </source>
</reference>
<accession>A0AA40GE74</accession>
<dbReference type="AlphaFoldDB" id="A0AA40GE74"/>
<dbReference type="EMBL" id="JAHYIQ010000001">
    <property type="protein sequence ID" value="KAK1136228.1"/>
    <property type="molecule type" value="Genomic_DNA"/>
</dbReference>
<name>A0AA40GE74_9HYME</name>
<gene>
    <name evidence="1" type="ORF">K0M31_000793</name>
</gene>
<protein>
    <submittedName>
        <fullName evidence="1">Uncharacterized protein</fullName>
    </submittedName>
</protein>
<keyword evidence="2" id="KW-1185">Reference proteome</keyword>
<evidence type="ECO:0000313" key="1">
    <source>
        <dbReference type="EMBL" id="KAK1136228.1"/>
    </source>
</evidence>
<comment type="caution">
    <text evidence="1">The sequence shown here is derived from an EMBL/GenBank/DDBJ whole genome shotgun (WGS) entry which is preliminary data.</text>
</comment>
<sequence>MLDAAEGYSSGLPLKEYWKRYSVRVTTLPGFGSVENSQRTDLLSDDVSVKTTWRTFQIGSYTPDEVDTTTSATCRKVLKDFKAGRFKGSRAGSHFPCLRVLPSGCGVISLFVK</sequence>
<evidence type="ECO:0000313" key="2">
    <source>
        <dbReference type="Proteomes" id="UP001177670"/>
    </source>
</evidence>
<dbReference type="Proteomes" id="UP001177670">
    <property type="component" value="Unassembled WGS sequence"/>
</dbReference>
<proteinExistence type="predicted"/>
<organism evidence="1 2">
    <name type="scientific">Melipona bicolor</name>
    <dbReference type="NCBI Taxonomy" id="60889"/>
    <lineage>
        <taxon>Eukaryota</taxon>
        <taxon>Metazoa</taxon>
        <taxon>Ecdysozoa</taxon>
        <taxon>Arthropoda</taxon>
        <taxon>Hexapoda</taxon>
        <taxon>Insecta</taxon>
        <taxon>Pterygota</taxon>
        <taxon>Neoptera</taxon>
        <taxon>Endopterygota</taxon>
        <taxon>Hymenoptera</taxon>
        <taxon>Apocrita</taxon>
        <taxon>Aculeata</taxon>
        <taxon>Apoidea</taxon>
        <taxon>Anthophila</taxon>
        <taxon>Apidae</taxon>
        <taxon>Melipona</taxon>
    </lineage>
</organism>